<dbReference type="Proteomes" id="UP001224674">
    <property type="component" value="Chromosome"/>
</dbReference>
<name>A0AAJ6DD89_9MICC</name>
<dbReference type="RefSeq" id="WP_110099337.1">
    <property type="nucleotide sequence ID" value="NZ_CP122566.1"/>
</dbReference>
<keyword evidence="2" id="KW-1185">Reference proteome</keyword>
<sequence length="60" mass="7112">MTDSATQYWFNVETHEVEKGPQSNWRKLLGPFETAEQARRALEKVQENNERWDAEDEAED</sequence>
<organism evidence="1 2">
    <name type="scientific">Auritidibacter ignavus</name>
    <dbReference type="NCBI Taxonomy" id="678932"/>
    <lineage>
        <taxon>Bacteria</taxon>
        <taxon>Bacillati</taxon>
        <taxon>Actinomycetota</taxon>
        <taxon>Actinomycetes</taxon>
        <taxon>Micrococcales</taxon>
        <taxon>Micrococcaceae</taxon>
        <taxon>Auritidibacter</taxon>
    </lineage>
</organism>
<dbReference type="EMBL" id="CP122566">
    <property type="protein sequence ID" value="WGH93961.1"/>
    <property type="molecule type" value="Genomic_DNA"/>
</dbReference>
<reference evidence="1 2" key="1">
    <citation type="submission" date="2023-03" db="EMBL/GenBank/DDBJ databases">
        <title>Complete genome sequences of several Auritidibacter ignavus strains isolated from ear infections.</title>
        <authorList>
            <person name="Baehr T."/>
            <person name="Baumhoegger A.M."/>
        </authorList>
    </citation>
    <scope>NUCLEOTIDE SEQUENCE [LARGE SCALE GENOMIC DNA]</scope>
    <source>
        <strain evidence="1 2">BABAE-6</strain>
    </source>
</reference>
<dbReference type="AlphaFoldDB" id="A0AAJ6DD89"/>
<proteinExistence type="predicted"/>
<accession>A0AAJ6DD89</accession>
<gene>
    <name evidence="1" type="ORF">QDX21_03960</name>
</gene>
<protein>
    <submittedName>
        <fullName evidence="1">SPOR domain-containing protein</fullName>
    </submittedName>
</protein>
<evidence type="ECO:0000313" key="2">
    <source>
        <dbReference type="Proteomes" id="UP001224674"/>
    </source>
</evidence>
<evidence type="ECO:0000313" key="1">
    <source>
        <dbReference type="EMBL" id="WGH93961.1"/>
    </source>
</evidence>